<evidence type="ECO:0000313" key="2">
    <source>
        <dbReference type="Proteomes" id="UP000770330"/>
    </source>
</evidence>
<dbReference type="RefSeq" id="WP_303945815.1">
    <property type="nucleotide sequence ID" value="NZ_JABZXO010000035.1"/>
</dbReference>
<proteinExistence type="predicted"/>
<protein>
    <submittedName>
        <fullName evidence="1">Terminase</fullName>
    </submittedName>
</protein>
<organism evidence="1 2">
    <name type="scientific">Rothia mucilaginosa</name>
    <dbReference type="NCBI Taxonomy" id="43675"/>
    <lineage>
        <taxon>Bacteria</taxon>
        <taxon>Bacillati</taxon>
        <taxon>Actinomycetota</taxon>
        <taxon>Actinomycetes</taxon>
        <taxon>Micrococcales</taxon>
        <taxon>Micrococcaceae</taxon>
        <taxon>Rothia</taxon>
    </lineage>
</organism>
<sequence length="560" mass="62253">MPWQPIDEDDEFPTLGYDVADWMMEFLLMPDRDEDSEEHIPFVPTQEQIEFLARLYELDPDTGRRVKQRAVLSRPRGWGKSPFLAAICCAEAMGPVLCDGWDSDGQPVGVPWSTRRTPIVQVTATTDDQTANTWDPLLEMLRGSPAESEYGLDPMDSFVALRRGRIEKRTSSATSVKGAKAVMAVMDQTETWLPSNGGPKLAKTLRSNADKLGGLTIETPNAYTIGERSVAETTARFYELIQAGKVKPEAARGLYYDHREAPLDTDISDRESLLNGLRIAYGDSAADPRGCAIHEPECEPGWVDLERIADSFWHPDNDPAGMCSDFLNQITSASDAWLTMPELRAIEDHTKQISSTEPITLGFDGSEGRKIGIADATVLIGYSVTQRHLFKVGIWSQPDGPAGEGWQPPRLEVEQTVRDAFERFNVVGFYADPSAGWAQDVKGWEARYSRRLRAKISASEPIRYPQRNVAKTCENFAQLLSAIHQERITYDGDPMITAHLLNARKSPRQSGYVLVKPADDQDYSKIDAAWGAMFAYTAGLDAVGKGAAKQTSRRAPRRLY</sequence>
<dbReference type="EMBL" id="JABZXO010000035">
    <property type="protein sequence ID" value="MBF1658128.1"/>
    <property type="molecule type" value="Genomic_DNA"/>
</dbReference>
<reference evidence="1" key="1">
    <citation type="submission" date="2020-04" db="EMBL/GenBank/DDBJ databases">
        <title>Deep metagenomics examines the oral microbiome during advanced dental caries in children, revealing novel taxa and co-occurrences with host molecules.</title>
        <authorList>
            <person name="Baker J.L."/>
            <person name="Morton J.T."/>
            <person name="Dinis M."/>
            <person name="Alvarez R."/>
            <person name="Tran N.C."/>
            <person name="Knight R."/>
            <person name="Edlund A."/>
        </authorList>
    </citation>
    <scope>NUCLEOTIDE SEQUENCE</scope>
    <source>
        <strain evidence="1">JCVI_39_bin.18</strain>
    </source>
</reference>
<dbReference type="Gene3D" id="3.40.50.300">
    <property type="entry name" value="P-loop containing nucleotide triphosphate hydrolases"/>
    <property type="match status" value="1"/>
</dbReference>
<comment type="caution">
    <text evidence="1">The sequence shown here is derived from an EMBL/GenBank/DDBJ whole genome shotgun (WGS) entry which is preliminary data.</text>
</comment>
<name>A0A930PSY4_9MICC</name>
<dbReference type="Proteomes" id="UP000770330">
    <property type="component" value="Unassembled WGS sequence"/>
</dbReference>
<gene>
    <name evidence="1" type="ORF">HXO61_09410</name>
</gene>
<evidence type="ECO:0000313" key="1">
    <source>
        <dbReference type="EMBL" id="MBF1658128.1"/>
    </source>
</evidence>
<dbReference type="InterPro" id="IPR027417">
    <property type="entry name" value="P-loop_NTPase"/>
</dbReference>
<dbReference type="AlphaFoldDB" id="A0A930PSY4"/>
<accession>A0A930PSY4</accession>